<protein>
    <recommendedName>
        <fullName evidence="1">DUF6927 domain-containing protein</fullName>
    </recommendedName>
</protein>
<dbReference type="AlphaFoldDB" id="A0A1M5E217"/>
<evidence type="ECO:0000259" key="1">
    <source>
        <dbReference type="Pfam" id="PF21992"/>
    </source>
</evidence>
<keyword evidence="3" id="KW-1185">Reference proteome</keyword>
<name>A0A1M5E217_9FIRM</name>
<evidence type="ECO:0000313" key="2">
    <source>
        <dbReference type="EMBL" id="SHF73111.1"/>
    </source>
</evidence>
<organism evidence="2 3">
    <name type="scientific">Desulfofundulus australicus DSM 11792</name>
    <dbReference type="NCBI Taxonomy" id="1121425"/>
    <lineage>
        <taxon>Bacteria</taxon>
        <taxon>Bacillati</taxon>
        <taxon>Bacillota</taxon>
        <taxon>Clostridia</taxon>
        <taxon>Eubacteriales</taxon>
        <taxon>Peptococcaceae</taxon>
        <taxon>Desulfofundulus</taxon>
    </lineage>
</organism>
<sequence length="197" mass="23606">MGRAAGGLPQRNGMDLYQQAKRDEYQGIFREREFNYTRDDGRYGKILDCAVVNLRTAYIAYEIGDAQGKREVTAIVCALSFSSNSYYNFCYKDMSESMRPYYYDCPERILKMLTPTDHEWAREWREKCWERIRAKKVRPRLKKGMVIKFADSIVFKSGRQEDTFRVEDPRRLILADRWGNRYKIRRYHLERGYEVLK</sequence>
<dbReference type="Proteomes" id="UP000184196">
    <property type="component" value="Unassembled WGS sequence"/>
</dbReference>
<accession>A0A1M5E217</accession>
<dbReference type="EMBL" id="FQUW01000061">
    <property type="protein sequence ID" value="SHF73111.1"/>
    <property type="molecule type" value="Genomic_DNA"/>
</dbReference>
<dbReference type="InterPro" id="IPR053845">
    <property type="entry name" value="DUF6927"/>
</dbReference>
<feature type="domain" description="DUF6927" evidence="1">
    <location>
        <begin position="115"/>
        <end position="186"/>
    </location>
</feature>
<dbReference type="Pfam" id="PF21992">
    <property type="entry name" value="DUF6927"/>
    <property type="match status" value="1"/>
</dbReference>
<feature type="non-terminal residue" evidence="2">
    <location>
        <position position="197"/>
    </location>
</feature>
<gene>
    <name evidence="2" type="ORF">SAMN02745218_02968</name>
</gene>
<dbReference type="RefSeq" id="WP_073167691.1">
    <property type="nucleotide sequence ID" value="NZ_FQUW01000061.1"/>
</dbReference>
<proteinExistence type="predicted"/>
<reference evidence="3" key="1">
    <citation type="submission" date="2016-11" db="EMBL/GenBank/DDBJ databases">
        <authorList>
            <person name="Varghese N."/>
            <person name="Submissions S."/>
        </authorList>
    </citation>
    <scope>NUCLEOTIDE SEQUENCE [LARGE SCALE GENOMIC DNA]</scope>
    <source>
        <strain evidence="3">DSM 11792</strain>
    </source>
</reference>
<evidence type="ECO:0000313" key="3">
    <source>
        <dbReference type="Proteomes" id="UP000184196"/>
    </source>
</evidence>